<dbReference type="EMBL" id="KZ851919">
    <property type="protein sequence ID" value="RDH19231.1"/>
    <property type="molecule type" value="Genomic_DNA"/>
</dbReference>
<feature type="transmembrane region" description="Helical" evidence="2">
    <location>
        <begin position="412"/>
        <end position="434"/>
    </location>
</feature>
<feature type="transmembrane region" description="Helical" evidence="2">
    <location>
        <begin position="370"/>
        <end position="392"/>
    </location>
</feature>
<dbReference type="Proteomes" id="UP000253845">
    <property type="component" value="Unassembled WGS sequence"/>
</dbReference>
<gene>
    <name evidence="3" type="ORF">M747DRAFT_353241</name>
</gene>
<feature type="transmembrane region" description="Helical" evidence="2">
    <location>
        <begin position="334"/>
        <end position="358"/>
    </location>
</feature>
<dbReference type="VEuPathDB" id="FungiDB:M747DRAFT_353241"/>
<feature type="transmembrane region" description="Helical" evidence="2">
    <location>
        <begin position="231"/>
        <end position="249"/>
    </location>
</feature>
<feature type="transmembrane region" description="Helical" evidence="2">
    <location>
        <begin position="261"/>
        <end position="281"/>
    </location>
</feature>
<keyword evidence="2" id="KW-1133">Transmembrane helix</keyword>
<evidence type="ECO:0000256" key="2">
    <source>
        <dbReference type="SAM" id="Phobius"/>
    </source>
</evidence>
<protein>
    <submittedName>
        <fullName evidence="3">Uncharacterized protein</fullName>
    </submittedName>
</protein>
<keyword evidence="2" id="KW-0472">Membrane</keyword>
<proteinExistence type="predicted"/>
<organism evidence="3 4">
    <name type="scientific">Aspergillus niger ATCC 13496</name>
    <dbReference type="NCBI Taxonomy" id="1353008"/>
    <lineage>
        <taxon>Eukaryota</taxon>
        <taxon>Fungi</taxon>
        <taxon>Dikarya</taxon>
        <taxon>Ascomycota</taxon>
        <taxon>Pezizomycotina</taxon>
        <taxon>Eurotiomycetes</taxon>
        <taxon>Eurotiomycetidae</taxon>
        <taxon>Eurotiales</taxon>
        <taxon>Aspergillaceae</taxon>
        <taxon>Aspergillus</taxon>
        <taxon>Aspergillus subgen. Circumdati</taxon>
    </lineage>
</organism>
<name>A0A370C1E1_ASPNG</name>
<evidence type="ECO:0000313" key="3">
    <source>
        <dbReference type="EMBL" id="RDH19231.1"/>
    </source>
</evidence>
<feature type="region of interest" description="Disordered" evidence="1">
    <location>
        <begin position="576"/>
        <end position="601"/>
    </location>
</feature>
<sequence>MNLTVSVPEGSSNHGDPNLICTPPKWYDYILFFFTNYLAHAATIVSVPGQSVTETICVGVAALLAPSSGIMRAMEVFIRRPVFRSRNPMEQAAAAMALCMVVKTNWVADEYGGAIEINTTEHPWMINRVTLVRHLANIHGHFHLPEGYWFGYVPASLRLVPREKERKHPWAERPRSEWGSTGEPQAQIRHKLLLGDAAVHTLEGVGERRPTRPPQKQPQRLHTALAASYNIPKAFVSLAQAIWAIITLYRSRGNQIDEYGYAAFGLTVASYAYMSIINLIATCLTPEYPAIYMVRTSIMDEAEENGAVIVGEVADIHLDPNQEVKYDADHTTDFAWICGFLFSLPPLAIVGGLSRFATGNSSLLERGFTMAWLATGLFAGLWVYLILGYIYVLHPSLTRPGMEARAHSIASLLFFTLTVVVPLAAPAVGGFVVVAKMLSEYGISGKHAIQLNERAESGAEKEREEGEKYRTSRNLHGSQLNMARSMDDITLSSWQREPRNSLSKCSGQASPAICDVVSVFLLRIIWSIILWRGVFSTVTTQRIQALLCPLPRISVTEQKMVFSSNHIQIAKLGATVSNKQKSPKSFTSPKKMMRQKRDRRKKSLLRKAYEYSKLPTQKTEKDFDSNSITNNNSAAAEDIKKEDYLIIFLIE</sequence>
<keyword evidence="2" id="KW-0812">Transmembrane</keyword>
<reference evidence="3 4" key="1">
    <citation type="submission" date="2018-07" db="EMBL/GenBank/DDBJ databases">
        <title>Section-level genome sequencing of Aspergillus section Nigri to investigate inter- and intra-species variation.</title>
        <authorList>
            <consortium name="DOE Joint Genome Institute"/>
            <person name="Vesth T.C."/>
            <person name="Nybo J.L."/>
            <person name="Theobald S."/>
            <person name="Frisvad J.C."/>
            <person name="Larsen T.O."/>
            <person name="Nielsen K.F."/>
            <person name="Hoof J.B."/>
            <person name="Brandl J."/>
            <person name="Salamov A."/>
            <person name="Riley R."/>
            <person name="Gladden J.M."/>
            <person name="Phatale P."/>
            <person name="Nielsen M.T."/>
            <person name="Lyhne E.K."/>
            <person name="Kogle M.E."/>
            <person name="Strasser K."/>
            <person name="McDonnell E."/>
            <person name="Barry K."/>
            <person name="Clum A."/>
            <person name="Chen C."/>
            <person name="Nolan M."/>
            <person name="Sandor L."/>
            <person name="Kuo A."/>
            <person name="Lipzen A."/>
            <person name="Hainaut M."/>
            <person name="Drula E."/>
            <person name="Tsang A."/>
            <person name="Magnuson J.K."/>
            <person name="Henrissat B."/>
            <person name="Wiebenga A."/>
            <person name="Simmons B.A."/>
            <person name="Makela M.R."/>
            <person name="De vries R.P."/>
            <person name="Grigoriev I.V."/>
            <person name="Mortensen U.H."/>
            <person name="Baker S.E."/>
            <person name="Andersen M.R."/>
        </authorList>
    </citation>
    <scope>NUCLEOTIDE SEQUENCE [LARGE SCALE GENOMIC DNA]</scope>
    <source>
        <strain evidence="3 4">ATCC 13496</strain>
    </source>
</reference>
<accession>A0A370C1E1</accession>
<evidence type="ECO:0000256" key="1">
    <source>
        <dbReference type="SAM" id="MobiDB-lite"/>
    </source>
</evidence>
<feature type="compositionally biased region" description="Polar residues" evidence="1">
    <location>
        <begin position="576"/>
        <end position="588"/>
    </location>
</feature>
<evidence type="ECO:0000313" key="4">
    <source>
        <dbReference type="Proteomes" id="UP000253845"/>
    </source>
</evidence>
<feature type="compositionally biased region" description="Basic residues" evidence="1">
    <location>
        <begin position="591"/>
        <end position="601"/>
    </location>
</feature>
<dbReference type="AlphaFoldDB" id="A0A370C1E1"/>